<dbReference type="Pfam" id="PF13480">
    <property type="entry name" value="Acetyltransf_6"/>
    <property type="match status" value="1"/>
</dbReference>
<comment type="caution">
    <text evidence="3">The sequence shown here is derived from an EMBL/GenBank/DDBJ whole genome shotgun (WGS) entry which is preliminary data.</text>
</comment>
<reference evidence="3 4" key="2">
    <citation type="submission" date="2019-09" db="EMBL/GenBank/DDBJ databases">
        <authorList>
            <person name="Jin C."/>
        </authorList>
    </citation>
    <scope>NUCLEOTIDE SEQUENCE [LARGE SCALE GENOMIC DNA]</scope>
    <source>
        <strain evidence="3 4">BN140002</strain>
    </source>
</reference>
<dbReference type="InterPro" id="IPR038740">
    <property type="entry name" value="BioF2-like_GNAT_dom"/>
</dbReference>
<proteinExistence type="predicted"/>
<dbReference type="GO" id="GO:0016740">
    <property type="term" value="F:transferase activity"/>
    <property type="evidence" value="ECO:0007669"/>
    <property type="project" value="UniProtKB-KW"/>
</dbReference>
<dbReference type="Proteomes" id="UP000323142">
    <property type="component" value="Unassembled WGS sequence"/>
</dbReference>
<dbReference type="EMBL" id="VUOA01000001">
    <property type="protein sequence ID" value="KAA2244325.1"/>
    <property type="molecule type" value="Genomic_DNA"/>
</dbReference>
<gene>
    <name evidence="3" type="ORF">F0L46_00050</name>
</gene>
<organism evidence="3 4">
    <name type="scientific">Salinarimonas soli</name>
    <dbReference type="NCBI Taxonomy" id="1638099"/>
    <lineage>
        <taxon>Bacteria</taxon>
        <taxon>Pseudomonadati</taxon>
        <taxon>Pseudomonadota</taxon>
        <taxon>Alphaproteobacteria</taxon>
        <taxon>Hyphomicrobiales</taxon>
        <taxon>Salinarimonadaceae</taxon>
        <taxon>Salinarimonas</taxon>
    </lineage>
</organism>
<feature type="region of interest" description="Disordered" evidence="1">
    <location>
        <begin position="1"/>
        <end position="21"/>
    </location>
</feature>
<feature type="domain" description="BioF2-like acetyltransferase" evidence="2">
    <location>
        <begin position="254"/>
        <end position="388"/>
    </location>
</feature>
<protein>
    <submittedName>
        <fullName evidence="3">GNAT family N-acetyltransferase</fullName>
    </submittedName>
</protein>
<reference evidence="3 4" key="1">
    <citation type="submission" date="2019-09" db="EMBL/GenBank/DDBJ databases">
        <title>Salinarimonas rosea gen. nov., sp. nov., a new member of the a-2 subgroup of the Proteobacteria.</title>
        <authorList>
            <person name="Liu J."/>
        </authorList>
    </citation>
    <scope>NUCLEOTIDE SEQUENCE [LARGE SCALE GENOMIC DNA]</scope>
    <source>
        <strain evidence="3 4">BN140002</strain>
    </source>
</reference>
<evidence type="ECO:0000313" key="3">
    <source>
        <dbReference type="EMBL" id="KAA2244325.1"/>
    </source>
</evidence>
<name>A0A5B2VZ62_9HYPH</name>
<evidence type="ECO:0000259" key="2">
    <source>
        <dbReference type="Pfam" id="PF13480"/>
    </source>
</evidence>
<accession>A0A5B2VZ62</accession>
<keyword evidence="4" id="KW-1185">Reference proteome</keyword>
<dbReference type="SUPFAM" id="SSF55729">
    <property type="entry name" value="Acyl-CoA N-acyltransferases (Nat)"/>
    <property type="match status" value="1"/>
</dbReference>
<evidence type="ECO:0000256" key="1">
    <source>
        <dbReference type="SAM" id="MobiDB-lite"/>
    </source>
</evidence>
<dbReference type="OrthoDB" id="213519at2"/>
<sequence length="452" mass="48878">MNRSPPPRVLRTHLPSPPARQVAWTDPCDVPCIRRLSPEAAPKRNNLHQMWNMRALTRRDAACFQDGSAHAMGLPSRPDAGLRIELRSGAAARDVAGPWADLARRAVEPNIFAGSDFMIPAMERIAGRSKVSLLCLWRGDPGGPRLVGALPLAQGGRLISAFGARSWRPSLSSLGHPLIDADDPESTIEALLDALRAPPHRASSLVLPQVPMDGPFARALAAVADRTGRRIAAYDRHERAVLRSGPAGLSIRKRTLKELGRQRRRLEEAGPVAVERASDIDGAFETFVALEASGWKGARGTALAMNADALSVMRETVRGLAAHGSCRIDLLRVGPRCIAGALVVWNAGHGWFWKVAYDEAFARYSPGVQLALEVTRDILAAGDLTIVDSCAVRDHPMIDHLWHDRMPVADLVVGTRPDAPVAALASHVAQTLARSGRAAAKKAYHLVKGERR</sequence>
<dbReference type="AlphaFoldDB" id="A0A5B2VZ62"/>
<dbReference type="InterPro" id="IPR016181">
    <property type="entry name" value="Acyl_CoA_acyltransferase"/>
</dbReference>
<keyword evidence="3" id="KW-0808">Transferase</keyword>
<evidence type="ECO:0000313" key="4">
    <source>
        <dbReference type="Proteomes" id="UP000323142"/>
    </source>
</evidence>